<organism evidence="4 5">
    <name type="scientific">Parasulfuritortus cantonensis</name>
    <dbReference type="NCBI Taxonomy" id="2528202"/>
    <lineage>
        <taxon>Bacteria</taxon>
        <taxon>Pseudomonadati</taxon>
        <taxon>Pseudomonadota</taxon>
        <taxon>Betaproteobacteria</taxon>
        <taxon>Nitrosomonadales</taxon>
        <taxon>Thiobacillaceae</taxon>
        <taxon>Parasulfuritortus</taxon>
    </lineage>
</organism>
<evidence type="ECO:0000313" key="4">
    <source>
        <dbReference type="EMBL" id="TCJ13615.1"/>
    </source>
</evidence>
<dbReference type="SUPFAM" id="SSF53955">
    <property type="entry name" value="Lysozyme-like"/>
    <property type="match status" value="1"/>
</dbReference>
<sequence>MSKLKKLLWLTLFCTAPAWAGAQKYEPLSASVQASLSKAISDRPVDSRFLESGAARSWIAEMSRRLARRVPDPEFRDDLLGTVYYEASRAGLEPDMVMGLMEVESGFRKYAVSSAGARGFMQVMPFWIDLIGAPDHNLFNLRINLRYGCTILRHYLDIERGDLFRALGRYNGSLGQPEYPNMVLAAWKNHWTFEPASRQALAGN</sequence>
<keyword evidence="2" id="KW-0732">Signal</keyword>
<evidence type="ECO:0000256" key="2">
    <source>
        <dbReference type="SAM" id="SignalP"/>
    </source>
</evidence>
<evidence type="ECO:0000259" key="3">
    <source>
        <dbReference type="Pfam" id="PF01464"/>
    </source>
</evidence>
<dbReference type="OrthoDB" id="92254at2"/>
<name>A0A4R1B9M2_9PROT</name>
<dbReference type="InterPro" id="IPR008258">
    <property type="entry name" value="Transglycosylase_SLT_dom_1"/>
</dbReference>
<feature type="domain" description="Transglycosylase SLT" evidence="3">
    <location>
        <begin position="86"/>
        <end position="175"/>
    </location>
</feature>
<keyword evidence="5" id="KW-1185">Reference proteome</keyword>
<dbReference type="AlphaFoldDB" id="A0A4R1B9M2"/>
<dbReference type="PANTHER" id="PTHR37423">
    <property type="entry name" value="SOLUBLE LYTIC MUREIN TRANSGLYCOSYLASE-RELATED"/>
    <property type="match status" value="1"/>
</dbReference>
<comment type="caution">
    <text evidence="4">The sequence shown here is derived from an EMBL/GenBank/DDBJ whole genome shotgun (WGS) entry which is preliminary data.</text>
</comment>
<dbReference type="EMBL" id="SJZB01000037">
    <property type="protein sequence ID" value="TCJ13615.1"/>
    <property type="molecule type" value="Genomic_DNA"/>
</dbReference>
<feature type="chain" id="PRO_5020505235" evidence="2">
    <location>
        <begin position="21"/>
        <end position="204"/>
    </location>
</feature>
<dbReference type="Pfam" id="PF01464">
    <property type="entry name" value="SLT"/>
    <property type="match status" value="1"/>
</dbReference>
<comment type="similarity">
    <text evidence="1">Belongs to the transglycosylase Slt family.</text>
</comment>
<protein>
    <submittedName>
        <fullName evidence="4">Lytic transglycosylase domain-containing protein</fullName>
    </submittedName>
</protein>
<evidence type="ECO:0000256" key="1">
    <source>
        <dbReference type="ARBA" id="ARBA00007734"/>
    </source>
</evidence>
<accession>A0A4R1B9M2</accession>
<proteinExistence type="inferred from homology"/>
<gene>
    <name evidence="4" type="ORF">EZJ19_10095</name>
</gene>
<dbReference type="PANTHER" id="PTHR37423:SF2">
    <property type="entry name" value="MEMBRANE-BOUND LYTIC MUREIN TRANSGLYCOSYLASE C"/>
    <property type="match status" value="1"/>
</dbReference>
<feature type="signal peptide" evidence="2">
    <location>
        <begin position="1"/>
        <end position="20"/>
    </location>
</feature>
<dbReference type="CDD" id="cd00254">
    <property type="entry name" value="LT-like"/>
    <property type="match status" value="1"/>
</dbReference>
<dbReference type="Proteomes" id="UP000295443">
    <property type="component" value="Unassembled WGS sequence"/>
</dbReference>
<dbReference type="InterPro" id="IPR023346">
    <property type="entry name" value="Lysozyme-like_dom_sf"/>
</dbReference>
<evidence type="ECO:0000313" key="5">
    <source>
        <dbReference type="Proteomes" id="UP000295443"/>
    </source>
</evidence>
<dbReference type="RefSeq" id="WP_131447187.1">
    <property type="nucleotide sequence ID" value="NZ_SJZB01000037.1"/>
</dbReference>
<reference evidence="4 5" key="1">
    <citation type="submission" date="2019-03" db="EMBL/GenBank/DDBJ databases">
        <title>Genome sequence of Thiobacillaceae bacterium LSR1, a sulfur-oxidizing bacterium isolated from freshwater sediment.</title>
        <authorList>
            <person name="Li S."/>
        </authorList>
    </citation>
    <scope>NUCLEOTIDE SEQUENCE [LARGE SCALE GENOMIC DNA]</scope>
    <source>
        <strain evidence="4 5">LSR1</strain>
    </source>
</reference>
<dbReference type="Gene3D" id="1.10.530.10">
    <property type="match status" value="1"/>
</dbReference>